<feature type="transmembrane region" description="Helical" evidence="1">
    <location>
        <begin position="220"/>
        <end position="242"/>
    </location>
</feature>
<feature type="transmembrane region" description="Helical" evidence="1">
    <location>
        <begin position="122"/>
        <end position="142"/>
    </location>
</feature>
<evidence type="ECO:0000313" key="3">
    <source>
        <dbReference type="Proteomes" id="UP001142393"/>
    </source>
</evidence>
<reference evidence="2 3" key="1">
    <citation type="journal article" date="2023" name="Proc. Natl. Acad. Sci. U.S.A.">
        <title>A global phylogenomic analysis of the shiitake genus Lentinula.</title>
        <authorList>
            <person name="Sierra-Patev S."/>
            <person name="Min B."/>
            <person name="Naranjo-Ortiz M."/>
            <person name="Looney B."/>
            <person name="Konkel Z."/>
            <person name="Slot J.C."/>
            <person name="Sakamoto Y."/>
            <person name="Steenwyk J.L."/>
            <person name="Rokas A."/>
            <person name="Carro J."/>
            <person name="Camarero S."/>
            <person name="Ferreira P."/>
            <person name="Molpeceres G."/>
            <person name="Ruiz-Duenas F.J."/>
            <person name="Serrano A."/>
            <person name="Henrissat B."/>
            <person name="Drula E."/>
            <person name="Hughes K.W."/>
            <person name="Mata J.L."/>
            <person name="Ishikawa N.K."/>
            <person name="Vargas-Isla R."/>
            <person name="Ushijima S."/>
            <person name="Smith C.A."/>
            <person name="Donoghue J."/>
            <person name="Ahrendt S."/>
            <person name="Andreopoulos W."/>
            <person name="He G."/>
            <person name="LaButti K."/>
            <person name="Lipzen A."/>
            <person name="Ng V."/>
            <person name="Riley R."/>
            <person name="Sandor L."/>
            <person name="Barry K."/>
            <person name="Martinez A.T."/>
            <person name="Xiao Y."/>
            <person name="Gibbons J.G."/>
            <person name="Terashima K."/>
            <person name="Grigoriev I.V."/>
            <person name="Hibbett D."/>
        </authorList>
    </citation>
    <scope>NUCLEOTIDE SEQUENCE [LARGE SCALE GENOMIC DNA]</scope>
    <source>
        <strain evidence="2 3">TFB7810</strain>
    </source>
</reference>
<organism evidence="2 3">
    <name type="scientific">Lentinula detonsa</name>
    <dbReference type="NCBI Taxonomy" id="2804962"/>
    <lineage>
        <taxon>Eukaryota</taxon>
        <taxon>Fungi</taxon>
        <taxon>Dikarya</taxon>
        <taxon>Basidiomycota</taxon>
        <taxon>Agaricomycotina</taxon>
        <taxon>Agaricomycetes</taxon>
        <taxon>Agaricomycetidae</taxon>
        <taxon>Agaricales</taxon>
        <taxon>Marasmiineae</taxon>
        <taxon>Omphalotaceae</taxon>
        <taxon>Lentinula</taxon>
    </lineage>
</organism>
<dbReference type="AlphaFoldDB" id="A0A9W8NW61"/>
<feature type="transmembrane region" description="Helical" evidence="1">
    <location>
        <begin position="6"/>
        <end position="27"/>
    </location>
</feature>
<proteinExistence type="predicted"/>
<dbReference type="Proteomes" id="UP001142393">
    <property type="component" value="Unassembled WGS sequence"/>
</dbReference>
<evidence type="ECO:0000313" key="2">
    <source>
        <dbReference type="EMBL" id="KAJ3741903.1"/>
    </source>
</evidence>
<feature type="transmembrane region" description="Helical" evidence="1">
    <location>
        <begin position="163"/>
        <end position="183"/>
    </location>
</feature>
<name>A0A9W8NW61_9AGAR</name>
<protein>
    <submittedName>
        <fullName evidence="2">Uncharacterized protein</fullName>
    </submittedName>
</protein>
<comment type="caution">
    <text evidence="2">The sequence shown here is derived from an EMBL/GenBank/DDBJ whole genome shotgun (WGS) entry which is preliminary data.</text>
</comment>
<feature type="transmembrane region" description="Helical" evidence="1">
    <location>
        <begin position="85"/>
        <end position="102"/>
    </location>
</feature>
<keyword evidence="1" id="KW-0472">Membrane</keyword>
<dbReference type="EMBL" id="JANVFU010000011">
    <property type="protein sequence ID" value="KAJ3741903.1"/>
    <property type="molecule type" value="Genomic_DNA"/>
</dbReference>
<feature type="transmembrane region" description="Helical" evidence="1">
    <location>
        <begin position="189"/>
        <end position="208"/>
    </location>
</feature>
<evidence type="ECO:0000256" key="1">
    <source>
        <dbReference type="SAM" id="Phobius"/>
    </source>
</evidence>
<keyword evidence="1" id="KW-1133">Transmembrane helix</keyword>
<feature type="transmembrane region" description="Helical" evidence="1">
    <location>
        <begin position="304"/>
        <end position="325"/>
    </location>
</feature>
<accession>A0A9W8NW61</accession>
<keyword evidence="3" id="KW-1185">Reference proteome</keyword>
<sequence>MALLKLSNLAALLIFSSLTVLAFHFILGHGDASGFFDKLSAQCPYASSDDAPYRLPYTGIQSIDKTLCGIIVFFHASFGPDVAPFLIYFLVSAAPIMGHAYFESSRPNRPLLMAYPVVFFQIMQLISFGATFSVYWMLFILSGASRLPPSGLKTTVTKAHAQAILFGIFLGLIILTGCMIIMQDPYVTAIWQVFPVVSSVATVLHLLVRPPSRYPDSGFGIVRGFYIASFVLISSMHITFIMSKDMDELKAFMLPSIDVLHPSTSIELQSLNLLQWDATFGFLSAVLGTLWFSRNHKETFTLLAWNLLATPLVGPGAAFSASALWRESWLHEDIKTDKQE</sequence>
<keyword evidence="1" id="KW-0812">Transmembrane</keyword>
<gene>
    <name evidence="2" type="ORF">DFH05DRAFT_261266</name>
</gene>